<keyword evidence="4" id="KW-1185">Reference proteome</keyword>
<dbReference type="KEGG" id="lth:KLTH0G04554g"/>
<dbReference type="eggNOG" id="ENOG502S4IU">
    <property type="taxonomic scope" value="Eukaryota"/>
</dbReference>
<protein>
    <submittedName>
        <fullName evidence="3">KLTH0G04554p</fullName>
    </submittedName>
</protein>
<feature type="compositionally biased region" description="Basic and acidic residues" evidence="1">
    <location>
        <begin position="1"/>
        <end position="10"/>
    </location>
</feature>
<feature type="region of interest" description="Disordered" evidence="1">
    <location>
        <begin position="1"/>
        <end position="167"/>
    </location>
</feature>
<dbReference type="InParanoid" id="C5DLY7"/>
<proteinExistence type="predicted"/>
<evidence type="ECO:0000313" key="4">
    <source>
        <dbReference type="Proteomes" id="UP000002036"/>
    </source>
</evidence>
<dbReference type="Pfam" id="PF15463">
    <property type="entry name" value="ECM11"/>
    <property type="match status" value="1"/>
</dbReference>
<feature type="compositionally biased region" description="Polar residues" evidence="1">
    <location>
        <begin position="111"/>
        <end position="128"/>
    </location>
</feature>
<reference evidence="3 4" key="1">
    <citation type="journal article" date="2009" name="Genome Res.">
        <title>Comparative genomics of protoploid Saccharomycetaceae.</title>
        <authorList>
            <consortium name="The Genolevures Consortium"/>
            <person name="Souciet J.-L."/>
            <person name="Dujon B."/>
            <person name="Gaillardin C."/>
            <person name="Johnston M."/>
            <person name="Baret P.V."/>
            <person name="Cliften P."/>
            <person name="Sherman D.J."/>
            <person name="Weissenbach J."/>
            <person name="Westhof E."/>
            <person name="Wincker P."/>
            <person name="Jubin C."/>
            <person name="Poulain J."/>
            <person name="Barbe V."/>
            <person name="Segurens B."/>
            <person name="Artiguenave F."/>
            <person name="Anthouard V."/>
            <person name="Vacherie B."/>
            <person name="Val M.-E."/>
            <person name="Fulton R.S."/>
            <person name="Minx P."/>
            <person name="Wilson R."/>
            <person name="Durrens P."/>
            <person name="Jean G."/>
            <person name="Marck C."/>
            <person name="Martin T."/>
            <person name="Nikolski M."/>
            <person name="Rolland T."/>
            <person name="Seret M.-L."/>
            <person name="Casaregola S."/>
            <person name="Despons L."/>
            <person name="Fairhead C."/>
            <person name="Fischer G."/>
            <person name="Lafontaine I."/>
            <person name="Leh V."/>
            <person name="Lemaire M."/>
            <person name="de Montigny J."/>
            <person name="Neuveglise C."/>
            <person name="Thierry A."/>
            <person name="Blanc-Lenfle I."/>
            <person name="Bleykasten C."/>
            <person name="Diffels J."/>
            <person name="Fritsch E."/>
            <person name="Frangeul L."/>
            <person name="Goeffon A."/>
            <person name="Jauniaux N."/>
            <person name="Kachouri-Lafond R."/>
            <person name="Payen C."/>
            <person name="Potier S."/>
            <person name="Pribylova L."/>
            <person name="Ozanne C."/>
            <person name="Richard G.-F."/>
            <person name="Sacerdot C."/>
            <person name="Straub M.-L."/>
            <person name="Talla E."/>
        </authorList>
    </citation>
    <scope>NUCLEOTIDE SEQUENCE [LARGE SCALE GENOMIC DNA]</scope>
    <source>
        <strain evidence="4">ATCC 56472 / CBS 6340 / NRRL Y-8284</strain>
    </source>
</reference>
<dbReference type="Proteomes" id="UP000002036">
    <property type="component" value="Chromosome G"/>
</dbReference>
<dbReference type="AlphaFoldDB" id="C5DLY7"/>
<feature type="compositionally biased region" description="Basic and acidic residues" evidence="1">
    <location>
        <begin position="27"/>
        <end position="43"/>
    </location>
</feature>
<dbReference type="OrthoDB" id="4056678at2759"/>
<dbReference type="FunCoup" id="C5DLY7">
    <property type="interactions" value="31"/>
</dbReference>
<dbReference type="EMBL" id="CU928171">
    <property type="protein sequence ID" value="CAR24798.1"/>
    <property type="molecule type" value="Genomic_DNA"/>
</dbReference>
<feature type="compositionally biased region" description="Basic and acidic residues" evidence="1">
    <location>
        <begin position="54"/>
        <end position="64"/>
    </location>
</feature>
<dbReference type="OMA" id="TEHTAFQ"/>
<feature type="compositionally biased region" description="Polar residues" evidence="1">
    <location>
        <begin position="71"/>
        <end position="80"/>
    </location>
</feature>
<evidence type="ECO:0000256" key="1">
    <source>
        <dbReference type="SAM" id="MobiDB-lite"/>
    </source>
</evidence>
<dbReference type="GeneID" id="8293501"/>
<organism evidence="3 4">
    <name type="scientific">Lachancea thermotolerans (strain ATCC 56472 / CBS 6340 / NRRL Y-8284)</name>
    <name type="common">Yeast</name>
    <name type="synonym">Kluyveromyces thermotolerans</name>
    <dbReference type="NCBI Taxonomy" id="559295"/>
    <lineage>
        <taxon>Eukaryota</taxon>
        <taxon>Fungi</taxon>
        <taxon>Dikarya</taxon>
        <taxon>Ascomycota</taxon>
        <taxon>Saccharomycotina</taxon>
        <taxon>Saccharomycetes</taxon>
        <taxon>Saccharomycetales</taxon>
        <taxon>Saccharomycetaceae</taxon>
        <taxon>Lachancea</taxon>
    </lineage>
</organism>
<sequence length="285" mass="31722">MDDIKQEPTTRLDLFGSSPAKTPPIVEKIREENNSRSALKEKTVNIQAILKKPTPVDEQRDQKASKRFQNHESPSISAPTSAIKEHKQPVVKAEPSSISLTHPAPTFEQDLAQSPTAKKQKRAQTPSSIPLLKQEVAPLTPNMPPARKQTKENSKAKTSARVLSSDPGPYKPVVSALHEVNPNVETREYYCEVFQEVQNNTERSACVDFAKMDLKSWISAGQVLQQEHAAILGRLVEARMRLNSKFKVITDLINDRAAALNAQGGILDQKLRRIQDLGKEILDII</sequence>
<dbReference type="RefSeq" id="XP_002555235.1">
    <property type="nucleotide sequence ID" value="XM_002555189.1"/>
</dbReference>
<feature type="domain" description="Extracellular mutant protein 11 C-terminal" evidence="2">
    <location>
        <begin position="166"/>
        <end position="282"/>
    </location>
</feature>
<dbReference type="HOGENOM" id="CLU_858076_0_0_1"/>
<dbReference type="InterPro" id="IPR029178">
    <property type="entry name" value="Ecm11_C"/>
</dbReference>
<evidence type="ECO:0000259" key="2">
    <source>
        <dbReference type="Pfam" id="PF15463"/>
    </source>
</evidence>
<accession>C5DLY7</accession>
<gene>
    <name evidence="3" type="ordered locus">KLTH0G04554g</name>
</gene>
<name>C5DLY7_LACTC</name>
<evidence type="ECO:0000313" key="3">
    <source>
        <dbReference type="EMBL" id="CAR24798.1"/>
    </source>
</evidence>